<evidence type="ECO:0008006" key="4">
    <source>
        <dbReference type="Google" id="ProtNLM"/>
    </source>
</evidence>
<dbReference type="AlphaFoldDB" id="A0A4V4HHL8"/>
<gene>
    <name evidence="2" type="ORF">K435DRAFT_651803</name>
</gene>
<feature type="transmembrane region" description="Helical" evidence="1">
    <location>
        <begin position="6"/>
        <end position="25"/>
    </location>
</feature>
<dbReference type="OrthoDB" id="5340910at2759"/>
<accession>A0A4V4HHL8</accession>
<keyword evidence="1" id="KW-1133">Transmembrane helix</keyword>
<dbReference type="Proteomes" id="UP000297245">
    <property type="component" value="Unassembled WGS sequence"/>
</dbReference>
<sequence length="282" mass="30910">MRPIYIAGIALAAAIGLSLLTWFLIRWYRSRSQEKRATQRGAAFLNVKGLVKDGEKDLTLPDESIRGMFSRAQLDGSIVLPSRALTRPAADHDQPDEIIEYHSQSGNFPRPFARLAEAEGGSVAGKRSSSASWIRYSFMSGTSLSAASQNRFSVLSGSSVDTQPTQGTARKIRQTFSPVLPDELLVSLGERLTVVQSFDDGWCVVGRENSVFIQSAKSLFQSSQSTEPSNIELGVVPAWCFMKPVKGLKAERPIRSSSLGITVQMQGPSFSSREELISWSNF</sequence>
<name>A0A4V4HHL8_DENBC</name>
<evidence type="ECO:0000256" key="1">
    <source>
        <dbReference type="SAM" id="Phobius"/>
    </source>
</evidence>
<dbReference type="EMBL" id="ML179069">
    <property type="protein sequence ID" value="THV03196.1"/>
    <property type="molecule type" value="Genomic_DNA"/>
</dbReference>
<keyword evidence="3" id="KW-1185">Reference proteome</keyword>
<keyword evidence="1" id="KW-0472">Membrane</keyword>
<proteinExistence type="predicted"/>
<evidence type="ECO:0000313" key="3">
    <source>
        <dbReference type="Proteomes" id="UP000297245"/>
    </source>
</evidence>
<protein>
    <recommendedName>
        <fullName evidence="4">SH3 domain-containing protein</fullName>
    </recommendedName>
</protein>
<organism evidence="2 3">
    <name type="scientific">Dendrothele bispora (strain CBS 962.96)</name>
    <dbReference type="NCBI Taxonomy" id="1314807"/>
    <lineage>
        <taxon>Eukaryota</taxon>
        <taxon>Fungi</taxon>
        <taxon>Dikarya</taxon>
        <taxon>Basidiomycota</taxon>
        <taxon>Agaricomycotina</taxon>
        <taxon>Agaricomycetes</taxon>
        <taxon>Agaricomycetidae</taxon>
        <taxon>Agaricales</taxon>
        <taxon>Agaricales incertae sedis</taxon>
        <taxon>Dendrothele</taxon>
    </lineage>
</organism>
<evidence type="ECO:0000313" key="2">
    <source>
        <dbReference type="EMBL" id="THV03196.1"/>
    </source>
</evidence>
<reference evidence="2 3" key="1">
    <citation type="journal article" date="2019" name="Nat. Ecol. Evol.">
        <title>Megaphylogeny resolves global patterns of mushroom evolution.</title>
        <authorList>
            <person name="Varga T."/>
            <person name="Krizsan K."/>
            <person name="Foldi C."/>
            <person name="Dima B."/>
            <person name="Sanchez-Garcia M."/>
            <person name="Sanchez-Ramirez S."/>
            <person name="Szollosi G.J."/>
            <person name="Szarkandi J.G."/>
            <person name="Papp V."/>
            <person name="Albert L."/>
            <person name="Andreopoulos W."/>
            <person name="Angelini C."/>
            <person name="Antonin V."/>
            <person name="Barry K.W."/>
            <person name="Bougher N.L."/>
            <person name="Buchanan P."/>
            <person name="Buyck B."/>
            <person name="Bense V."/>
            <person name="Catcheside P."/>
            <person name="Chovatia M."/>
            <person name="Cooper J."/>
            <person name="Damon W."/>
            <person name="Desjardin D."/>
            <person name="Finy P."/>
            <person name="Geml J."/>
            <person name="Haridas S."/>
            <person name="Hughes K."/>
            <person name="Justo A."/>
            <person name="Karasinski D."/>
            <person name="Kautmanova I."/>
            <person name="Kiss B."/>
            <person name="Kocsube S."/>
            <person name="Kotiranta H."/>
            <person name="LaButti K.M."/>
            <person name="Lechner B.E."/>
            <person name="Liimatainen K."/>
            <person name="Lipzen A."/>
            <person name="Lukacs Z."/>
            <person name="Mihaltcheva S."/>
            <person name="Morgado L.N."/>
            <person name="Niskanen T."/>
            <person name="Noordeloos M.E."/>
            <person name="Ohm R.A."/>
            <person name="Ortiz-Santana B."/>
            <person name="Ovrebo C."/>
            <person name="Racz N."/>
            <person name="Riley R."/>
            <person name="Savchenko A."/>
            <person name="Shiryaev A."/>
            <person name="Soop K."/>
            <person name="Spirin V."/>
            <person name="Szebenyi C."/>
            <person name="Tomsovsky M."/>
            <person name="Tulloss R.E."/>
            <person name="Uehling J."/>
            <person name="Grigoriev I.V."/>
            <person name="Vagvolgyi C."/>
            <person name="Papp T."/>
            <person name="Martin F.M."/>
            <person name="Miettinen O."/>
            <person name="Hibbett D.S."/>
            <person name="Nagy L.G."/>
        </authorList>
    </citation>
    <scope>NUCLEOTIDE SEQUENCE [LARGE SCALE GENOMIC DNA]</scope>
    <source>
        <strain evidence="2 3">CBS 962.96</strain>
    </source>
</reference>
<keyword evidence="1" id="KW-0812">Transmembrane</keyword>